<keyword evidence="2" id="KW-1185">Reference proteome</keyword>
<proteinExistence type="predicted"/>
<accession>A0ABW4ATY1</accession>
<organism evidence="1 2">
    <name type="scientific">Actinoplanes sichuanensis</name>
    <dbReference type="NCBI Taxonomy" id="512349"/>
    <lineage>
        <taxon>Bacteria</taxon>
        <taxon>Bacillati</taxon>
        <taxon>Actinomycetota</taxon>
        <taxon>Actinomycetes</taxon>
        <taxon>Micromonosporales</taxon>
        <taxon>Micromonosporaceae</taxon>
        <taxon>Actinoplanes</taxon>
    </lineage>
</organism>
<evidence type="ECO:0008006" key="3">
    <source>
        <dbReference type="Google" id="ProtNLM"/>
    </source>
</evidence>
<name>A0ABW4ATY1_9ACTN</name>
<gene>
    <name evidence="1" type="ORF">ACFQ5G_53285</name>
</gene>
<sequence length="144" mass="15539">MSSFVVSARCLSELSALQCRFATARRSDASTRDELLLVAFTGTYGAGSGDAVFMRAVLALAVRAFAPAGVVLDLRELDYRSGDMMATVLNDVIVRGVDPAVVVSDTCRRAMTTLVAMEMGEDPAEWLFDSPDEALQAVDARRIR</sequence>
<dbReference type="RefSeq" id="WP_317794239.1">
    <property type="nucleotide sequence ID" value="NZ_AP028461.1"/>
</dbReference>
<evidence type="ECO:0000313" key="1">
    <source>
        <dbReference type="EMBL" id="MFD1374161.1"/>
    </source>
</evidence>
<comment type="caution">
    <text evidence="1">The sequence shown here is derived from an EMBL/GenBank/DDBJ whole genome shotgun (WGS) entry which is preliminary data.</text>
</comment>
<dbReference type="Proteomes" id="UP001597183">
    <property type="component" value="Unassembled WGS sequence"/>
</dbReference>
<evidence type="ECO:0000313" key="2">
    <source>
        <dbReference type="Proteomes" id="UP001597183"/>
    </source>
</evidence>
<protein>
    <recommendedName>
        <fullName evidence="3">STAS domain-containing protein</fullName>
    </recommendedName>
</protein>
<reference evidence="2" key="1">
    <citation type="journal article" date="2019" name="Int. J. Syst. Evol. Microbiol.">
        <title>The Global Catalogue of Microorganisms (GCM) 10K type strain sequencing project: providing services to taxonomists for standard genome sequencing and annotation.</title>
        <authorList>
            <consortium name="The Broad Institute Genomics Platform"/>
            <consortium name="The Broad Institute Genome Sequencing Center for Infectious Disease"/>
            <person name="Wu L."/>
            <person name="Ma J."/>
        </authorList>
    </citation>
    <scope>NUCLEOTIDE SEQUENCE [LARGE SCALE GENOMIC DNA]</scope>
    <source>
        <strain evidence="2">CCM 7526</strain>
    </source>
</reference>
<dbReference type="EMBL" id="JBHTMK010000079">
    <property type="protein sequence ID" value="MFD1374161.1"/>
    <property type="molecule type" value="Genomic_DNA"/>
</dbReference>